<name>A0A8H2M504_9FIRM</name>
<evidence type="ECO:0000313" key="1">
    <source>
        <dbReference type="EMBL" id="VFB16246.1"/>
    </source>
</evidence>
<gene>
    <name evidence="1" type="ORF">NCTC13150_00764</name>
</gene>
<accession>A0A8H2M504</accession>
<organism evidence="1 2">
    <name type="scientific">Urinicoccus massiliensis</name>
    <dbReference type="NCBI Taxonomy" id="1723382"/>
    <lineage>
        <taxon>Bacteria</taxon>
        <taxon>Bacillati</taxon>
        <taxon>Bacillota</taxon>
        <taxon>Tissierellia</taxon>
        <taxon>Tissierellales</taxon>
        <taxon>Peptoniphilaceae</taxon>
        <taxon>Urinicoccus</taxon>
    </lineage>
</organism>
<comment type="caution">
    <text evidence="1">The sequence shown here is derived from an EMBL/GenBank/DDBJ whole genome shotgun (WGS) entry which is preliminary data.</text>
</comment>
<sequence>MAQQPMENPMNHKNKNRLEDIGTLKSPNIFLNYWKIKNMQFTVLKGKGKI</sequence>
<protein>
    <submittedName>
        <fullName evidence="1">Uncharacterized protein</fullName>
    </submittedName>
</protein>
<dbReference type="Proteomes" id="UP000377798">
    <property type="component" value="Unassembled WGS sequence"/>
</dbReference>
<reference evidence="1 2" key="1">
    <citation type="submission" date="2019-02" db="EMBL/GenBank/DDBJ databases">
        <authorList>
            <consortium name="Pathogen Informatics"/>
        </authorList>
    </citation>
    <scope>NUCLEOTIDE SEQUENCE [LARGE SCALE GENOMIC DNA]</scope>
    <source>
        <strain evidence="1 2">3012STDY7089603</strain>
    </source>
</reference>
<evidence type="ECO:0000313" key="2">
    <source>
        <dbReference type="Proteomes" id="UP000377798"/>
    </source>
</evidence>
<proteinExistence type="predicted"/>
<dbReference type="AlphaFoldDB" id="A0A8H2M504"/>
<dbReference type="EMBL" id="CAACYI010000001">
    <property type="protein sequence ID" value="VFB16246.1"/>
    <property type="molecule type" value="Genomic_DNA"/>
</dbReference>
<keyword evidence="2" id="KW-1185">Reference proteome</keyword>